<feature type="domain" description="TMEM248/TMEM219" evidence="6">
    <location>
        <begin position="9"/>
        <end position="220"/>
    </location>
</feature>
<protein>
    <recommendedName>
        <fullName evidence="6">TMEM248/TMEM219 domain-containing protein</fullName>
    </recommendedName>
</protein>
<reference evidence="7" key="2">
    <citation type="submission" date="2025-09" db="UniProtKB">
        <authorList>
            <consortium name="Ensembl"/>
        </authorList>
    </citation>
    <scope>IDENTIFICATION</scope>
</reference>
<feature type="transmembrane region" description="Helical" evidence="5">
    <location>
        <begin position="20"/>
        <end position="41"/>
    </location>
</feature>
<name>A0A3B5MNK5_9TELE</name>
<dbReference type="InterPro" id="IPR039587">
    <property type="entry name" value="TMEM248/TMEM219_dom"/>
</dbReference>
<dbReference type="Pfam" id="PF14940">
    <property type="entry name" value="TMEM219"/>
    <property type="match status" value="1"/>
</dbReference>
<evidence type="ECO:0000313" key="8">
    <source>
        <dbReference type="Proteomes" id="UP000261380"/>
    </source>
</evidence>
<comment type="subcellular location">
    <subcellularLocation>
        <location evidence="1">Membrane</location>
    </subcellularLocation>
</comment>
<evidence type="ECO:0000256" key="5">
    <source>
        <dbReference type="SAM" id="Phobius"/>
    </source>
</evidence>
<feature type="transmembrane region" description="Helical" evidence="5">
    <location>
        <begin position="233"/>
        <end position="253"/>
    </location>
</feature>
<evidence type="ECO:0000313" key="7">
    <source>
        <dbReference type="Ensembl" id="ENSXCOP00000022746.1"/>
    </source>
</evidence>
<proteinExistence type="predicted"/>
<evidence type="ECO:0000256" key="1">
    <source>
        <dbReference type="ARBA" id="ARBA00004370"/>
    </source>
</evidence>
<evidence type="ECO:0000256" key="4">
    <source>
        <dbReference type="ARBA" id="ARBA00023136"/>
    </source>
</evidence>
<evidence type="ECO:0000256" key="2">
    <source>
        <dbReference type="ARBA" id="ARBA00022692"/>
    </source>
</evidence>
<dbReference type="InterPro" id="IPR039493">
    <property type="entry name" value="TMEM248/TMEM219"/>
</dbReference>
<dbReference type="GeneTree" id="ENSGT00940000153883"/>
<accession>A0A3B5MNK5</accession>
<keyword evidence="3 5" id="KW-1133">Transmembrane helix</keyword>
<organism evidence="7 8">
    <name type="scientific">Xiphophorus couchianus</name>
    <name type="common">Monterrey platyfish</name>
    <dbReference type="NCBI Taxonomy" id="32473"/>
    <lineage>
        <taxon>Eukaryota</taxon>
        <taxon>Metazoa</taxon>
        <taxon>Chordata</taxon>
        <taxon>Craniata</taxon>
        <taxon>Vertebrata</taxon>
        <taxon>Euteleostomi</taxon>
        <taxon>Actinopterygii</taxon>
        <taxon>Neopterygii</taxon>
        <taxon>Teleostei</taxon>
        <taxon>Neoteleostei</taxon>
        <taxon>Acanthomorphata</taxon>
        <taxon>Ovalentaria</taxon>
        <taxon>Atherinomorphae</taxon>
        <taxon>Cyprinodontiformes</taxon>
        <taxon>Poeciliidae</taxon>
        <taxon>Poeciliinae</taxon>
        <taxon>Xiphophorus</taxon>
    </lineage>
</organism>
<evidence type="ECO:0000259" key="6">
    <source>
        <dbReference type="Pfam" id="PF14940"/>
    </source>
</evidence>
<keyword evidence="2 5" id="KW-0812">Transmembrane</keyword>
<sequence>MLSLRGSNLREYVSHNPPGVTFFLCLLTLAFSFIVLSSYSYSHSLPNPDIEQDWNTLLSSFSKFHLCEKKNASSPAHASPIAPLQTMQEKDKKTSINATRSSSVTDLHLHVPLTVTSSSPNVTLKDIVLFTTLTARQLKLGGYKELVSLALGILPEDSEHICLTIRAPTHILPMTPLVPECSASESNISRVPVEVTNHLPASSQTCYSMHFKKDPSFTVMLTLEEKSVVVKHLVEVSVSLLGVCLILCIAASLKTSVPHRDYLTGQNSQSVICFFNDLNL</sequence>
<dbReference type="GO" id="GO:0016020">
    <property type="term" value="C:membrane"/>
    <property type="evidence" value="ECO:0007669"/>
    <property type="project" value="UniProtKB-SubCell"/>
</dbReference>
<dbReference type="PANTHER" id="PTHR16002">
    <property type="entry name" value="TRANSMEMBRANE PROTEIN 248-LIKE"/>
    <property type="match status" value="1"/>
</dbReference>
<evidence type="ECO:0000256" key="3">
    <source>
        <dbReference type="ARBA" id="ARBA00022989"/>
    </source>
</evidence>
<keyword evidence="4 5" id="KW-0472">Membrane</keyword>
<keyword evidence="8" id="KW-1185">Reference proteome</keyword>
<reference evidence="7" key="1">
    <citation type="submission" date="2025-08" db="UniProtKB">
        <authorList>
            <consortium name="Ensembl"/>
        </authorList>
    </citation>
    <scope>IDENTIFICATION</scope>
</reference>
<dbReference type="Ensembl" id="ENSXCOT00000023022.1">
    <property type="protein sequence ID" value="ENSXCOP00000022746.1"/>
    <property type="gene ID" value="ENSXCOG00000016991.1"/>
</dbReference>
<dbReference type="Proteomes" id="UP000261380">
    <property type="component" value="Unplaced"/>
</dbReference>
<dbReference type="PANTHER" id="PTHR16002:SF6">
    <property type="entry name" value="INSULIN-LIKE GROWTH FACTOR-BINDING PROTEIN 3 RECEPTOR"/>
    <property type="match status" value="1"/>
</dbReference>
<dbReference type="AlphaFoldDB" id="A0A3B5MNK5"/>